<protein>
    <submittedName>
        <fullName evidence="8">Lipoprotein signal peptidase</fullName>
        <ecNumber evidence="8">3.4.23.36</ecNumber>
    </submittedName>
</protein>
<dbReference type="PRINTS" id="PR00781">
    <property type="entry name" value="LIPOSIGPTASE"/>
</dbReference>
<evidence type="ECO:0000256" key="2">
    <source>
        <dbReference type="ARBA" id="ARBA00022670"/>
    </source>
</evidence>
<dbReference type="GO" id="GO:0016020">
    <property type="term" value="C:membrane"/>
    <property type="evidence" value="ECO:0007669"/>
    <property type="project" value="InterPro"/>
</dbReference>
<dbReference type="InterPro" id="IPR001872">
    <property type="entry name" value="Peptidase_A8"/>
</dbReference>
<dbReference type="NCBIfam" id="TIGR00077">
    <property type="entry name" value="lspA"/>
    <property type="match status" value="1"/>
</dbReference>
<evidence type="ECO:0000256" key="7">
    <source>
        <dbReference type="SAM" id="Phobius"/>
    </source>
</evidence>
<accession>A0A3B0W1Q3</accession>
<proteinExistence type="inferred from homology"/>
<dbReference type="AlphaFoldDB" id="A0A3B0W1Q3"/>
<evidence type="ECO:0000256" key="1">
    <source>
        <dbReference type="ARBA" id="ARBA00022475"/>
    </source>
</evidence>
<gene>
    <name evidence="8" type="ORF">MNBD_GAMMA03-309</name>
</gene>
<dbReference type="GO" id="GO:0004190">
    <property type="term" value="F:aspartic-type endopeptidase activity"/>
    <property type="evidence" value="ECO:0007669"/>
    <property type="project" value="UniProtKB-EC"/>
</dbReference>
<keyword evidence="4 8" id="KW-0378">Hydrolase</keyword>
<dbReference type="HAMAP" id="MF_00161">
    <property type="entry name" value="LspA"/>
    <property type="match status" value="1"/>
</dbReference>
<sequence length="164" mass="18520">MKKSVLLSLIVFLFGLTIDRAQKFYQINIKGWSGGEMINVTSFFDYILVWNKGVSFGLFSSLPPILLGMIISVALILLIVWWVKADDVLSRVGLALCVAGAISNIIDRFLYGAVADFFHFYWGQYSFYIFNIADVLISLGLIILLLEMVIPKKNTNDKLNKDKL</sequence>
<evidence type="ECO:0000256" key="5">
    <source>
        <dbReference type="ARBA" id="ARBA00022989"/>
    </source>
</evidence>
<keyword evidence="1" id="KW-1003">Cell membrane</keyword>
<feature type="transmembrane region" description="Helical" evidence="7">
    <location>
        <begin position="65"/>
        <end position="83"/>
    </location>
</feature>
<dbReference type="GO" id="GO:0006508">
    <property type="term" value="P:proteolysis"/>
    <property type="evidence" value="ECO:0007669"/>
    <property type="project" value="UniProtKB-KW"/>
</dbReference>
<feature type="transmembrane region" description="Helical" evidence="7">
    <location>
        <begin position="126"/>
        <end position="146"/>
    </location>
</feature>
<keyword evidence="3 7" id="KW-0812">Transmembrane</keyword>
<evidence type="ECO:0000256" key="6">
    <source>
        <dbReference type="ARBA" id="ARBA00023136"/>
    </source>
</evidence>
<dbReference type="Pfam" id="PF01252">
    <property type="entry name" value="Peptidase_A8"/>
    <property type="match status" value="1"/>
</dbReference>
<keyword evidence="6 7" id="KW-0472">Membrane</keyword>
<keyword evidence="5 7" id="KW-1133">Transmembrane helix</keyword>
<evidence type="ECO:0000256" key="3">
    <source>
        <dbReference type="ARBA" id="ARBA00022692"/>
    </source>
</evidence>
<evidence type="ECO:0000256" key="4">
    <source>
        <dbReference type="ARBA" id="ARBA00022801"/>
    </source>
</evidence>
<keyword evidence="2" id="KW-0645">Protease</keyword>
<dbReference type="PANTHER" id="PTHR33695">
    <property type="entry name" value="LIPOPROTEIN SIGNAL PEPTIDASE"/>
    <property type="match status" value="1"/>
</dbReference>
<dbReference type="PANTHER" id="PTHR33695:SF1">
    <property type="entry name" value="LIPOPROTEIN SIGNAL PEPTIDASE"/>
    <property type="match status" value="1"/>
</dbReference>
<organism evidence="8">
    <name type="scientific">hydrothermal vent metagenome</name>
    <dbReference type="NCBI Taxonomy" id="652676"/>
    <lineage>
        <taxon>unclassified sequences</taxon>
        <taxon>metagenomes</taxon>
        <taxon>ecological metagenomes</taxon>
    </lineage>
</organism>
<keyword evidence="8" id="KW-0449">Lipoprotein</keyword>
<name>A0A3B0W1Q3_9ZZZZ</name>
<feature type="transmembrane region" description="Helical" evidence="7">
    <location>
        <begin position="88"/>
        <end position="106"/>
    </location>
</feature>
<dbReference type="EC" id="3.4.23.36" evidence="8"/>
<dbReference type="EMBL" id="UOFC01000095">
    <property type="protein sequence ID" value="VAW46343.1"/>
    <property type="molecule type" value="Genomic_DNA"/>
</dbReference>
<evidence type="ECO:0000313" key="8">
    <source>
        <dbReference type="EMBL" id="VAW46343.1"/>
    </source>
</evidence>
<reference evidence="8" key="1">
    <citation type="submission" date="2018-06" db="EMBL/GenBank/DDBJ databases">
        <authorList>
            <person name="Zhirakovskaya E."/>
        </authorList>
    </citation>
    <scope>NUCLEOTIDE SEQUENCE</scope>
</reference>